<name>A0A3S5AES3_9PLAT</name>
<keyword evidence="2" id="KW-1185">Reference proteome</keyword>
<gene>
    <name evidence="1" type="ORF">PXEA_LOCUS28620</name>
</gene>
<dbReference type="AlphaFoldDB" id="A0A3S5AES3"/>
<reference evidence="1" key="1">
    <citation type="submission" date="2018-11" db="EMBL/GenBank/DDBJ databases">
        <authorList>
            <consortium name="Pathogen Informatics"/>
        </authorList>
    </citation>
    <scope>NUCLEOTIDE SEQUENCE</scope>
</reference>
<dbReference type="Proteomes" id="UP000784294">
    <property type="component" value="Unassembled WGS sequence"/>
</dbReference>
<dbReference type="EMBL" id="CAAALY010249246">
    <property type="protein sequence ID" value="VEL35180.1"/>
    <property type="molecule type" value="Genomic_DNA"/>
</dbReference>
<evidence type="ECO:0000313" key="1">
    <source>
        <dbReference type="EMBL" id="VEL35180.1"/>
    </source>
</evidence>
<proteinExistence type="predicted"/>
<protein>
    <submittedName>
        <fullName evidence="1">Uncharacterized protein</fullName>
    </submittedName>
</protein>
<sequence length="105" mass="12016">MFLFHKRCVLWANSPWRHHICSSPCSPPFRVADSAIVSFPDLPQGPVVVWCYEWQGSLTMPNLMPANVWECTKSMVQLWNLSCILWPPTTCVTLGLPVKPRSNKF</sequence>
<evidence type="ECO:0000313" key="2">
    <source>
        <dbReference type="Proteomes" id="UP000784294"/>
    </source>
</evidence>
<organism evidence="1 2">
    <name type="scientific">Protopolystoma xenopodis</name>
    <dbReference type="NCBI Taxonomy" id="117903"/>
    <lineage>
        <taxon>Eukaryota</taxon>
        <taxon>Metazoa</taxon>
        <taxon>Spiralia</taxon>
        <taxon>Lophotrochozoa</taxon>
        <taxon>Platyhelminthes</taxon>
        <taxon>Monogenea</taxon>
        <taxon>Polyopisthocotylea</taxon>
        <taxon>Polystomatidea</taxon>
        <taxon>Polystomatidae</taxon>
        <taxon>Protopolystoma</taxon>
    </lineage>
</organism>
<comment type="caution">
    <text evidence="1">The sequence shown here is derived from an EMBL/GenBank/DDBJ whole genome shotgun (WGS) entry which is preliminary data.</text>
</comment>
<accession>A0A3S5AES3</accession>